<dbReference type="AlphaFoldDB" id="A0A0A9GEN2"/>
<evidence type="ECO:0000256" key="1">
    <source>
        <dbReference type="SAM" id="MobiDB-lite"/>
    </source>
</evidence>
<sequence>MGILARLLTTAPYPLPTRRCPSSRTALWLRPVASSHRHRSSEQREVDGPADRRRER</sequence>
<feature type="region of interest" description="Disordered" evidence="1">
    <location>
        <begin position="30"/>
        <end position="56"/>
    </location>
</feature>
<dbReference type="EMBL" id="GBRH01174934">
    <property type="protein sequence ID" value="JAE22962.1"/>
    <property type="molecule type" value="Transcribed_RNA"/>
</dbReference>
<organism evidence="2">
    <name type="scientific">Arundo donax</name>
    <name type="common">Giant reed</name>
    <name type="synonym">Donax arundinaceus</name>
    <dbReference type="NCBI Taxonomy" id="35708"/>
    <lineage>
        <taxon>Eukaryota</taxon>
        <taxon>Viridiplantae</taxon>
        <taxon>Streptophyta</taxon>
        <taxon>Embryophyta</taxon>
        <taxon>Tracheophyta</taxon>
        <taxon>Spermatophyta</taxon>
        <taxon>Magnoliopsida</taxon>
        <taxon>Liliopsida</taxon>
        <taxon>Poales</taxon>
        <taxon>Poaceae</taxon>
        <taxon>PACMAD clade</taxon>
        <taxon>Arundinoideae</taxon>
        <taxon>Arundineae</taxon>
        <taxon>Arundo</taxon>
    </lineage>
</organism>
<proteinExistence type="predicted"/>
<accession>A0A0A9GEN2</accession>
<name>A0A0A9GEN2_ARUDO</name>
<evidence type="ECO:0000313" key="2">
    <source>
        <dbReference type="EMBL" id="JAE22962.1"/>
    </source>
</evidence>
<feature type="compositionally biased region" description="Basic and acidic residues" evidence="1">
    <location>
        <begin position="40"/>
        <end position="56"/>
    </location>
</feature>
<protein>
    <submittedName>
        <fullName evidence="2">Uncharacterized protein</fullName>
    </submittedName>
</protein>
<reference evidence="2" key="2">
    <citation type="journal article" date="2015" name="Data Brief">
        <title>Shoot transcriptome of the giant reed, Arundo donax.</title>
        <authorList>
            <person name="Barrero R.A."/>
            <person name="Guerrero F.D."/>
            <person name="Moolhuijzen P."/>
            <person name="Goolsby J.A."/>
            <person name="Tidwell J."/>
            <person name="Bellgard S.E."/>
            <person name="Bellgard M.I."/>
        </authorList>
    </citation>
    <scope>NUCLEOTIDE SEQUENCE</scope>
    <source>
        <tissue evidence="2">Shoot tissue taken approximately 20 cm above the soil surface</tissue>
    </source>
</reference>
<reference evidence="2" key="1">
    <citation type="submission" date="2014-09" db="EMBL/GenBank/DDBJ databases">
        <authorList>
            <person name="Magalhaes I.L.F."/>
            <person name="Oliveira U."/>
            <person name="Santos F.R."/>
            <person name="Vidigal T.H.D.A."/>
            <person name="Brescovit A.D."/>
            <person name="Santos A.J."/>
        </authorList>
    </citation>
    <scope>NUCLEOTIDE SEQUENCE</scope>
    <source>
        <tissue evidence="2">Shoot tissue taken approximately 20 cm above the soil surface</tissue>
    </source>
</reference>